<keyword evidence="1" id="KW-0677">Repeat</keyword>
<accession>A0A7M5TXG4</accession>
<keyword evidence="4" id="KW-1133">Transmembrane helix</keyword>
<dbReference type="PROSITE" id="PS50092">
    <property type="entry name" value="TSP1"/>
    <property type="match status" value="7"/>
</dbReference>
<feature type="region of interest" description="Disordered" evidence="3">
    <location>
        <begin position="833"/>
        <end position="859"/>
    </location>
</feature>
<feature type="region of interest" description="Disordered" evidence="3">
    <location>
        <begin position="928"/>
        <end position="1030"/>
    </location>
</feature>
<dbReference type="Proteomes" id="UP000594262">
    <property type="component" value="Unplaced"/>
</dbReference>
<keyword evidence="7" id="KW-1185">Reference proteome</keyword>
<dbReference type="Gene3D" id="2.20.100.10">
    <property type="entry name" value="Thrombospondin type-1 (TSP1) repeat"/>
    <property type="match status" value="7"/>
</dbReference>
<evidence type="ECO:0000256" key="1">
    <source>
        <dbReference type="ARBA" id="ARBA00022737"/>
    </source>
</evidence>
<dbReference type="InterPro" id="IPR052065">
    <property type="entry name" value="Compl_asym_regulator"/>
</dbReference>
<feature type="signal peptide" evidence="5">
    <location>
        <begin position="1"/>
        <end position="19"/>
    </location>
</feature>
<dbReference type="SUPFAM" id="SSF82895">
    <property type="entry name" value="TSP-1 type 1 repeat"/>
    <property type="match status" value="7"/>
</dbReference>
<dbReference type="GeneID" id="136814447"/>
<dbReference type="OrthoDB" id="4473401at2759"/>
<reference evidence="6" key="1">
    <citation type="submission" date="2021-01" db="UniProtKB">
        <authorList>
            <consortium name="EnsemblMetazoa"/>
        </authorList>
    </citation>
    <scope>IDENTIFICATION</scope>
</reference>
<feature type="compositionally biased region" description="Acidic residues" evidence="3">
    <location>
        <begin position="937"/>
        <end position="947"/>
    </location>
</feature>
<organism evidence="6 7">
    <name type="scientific">Clytia hemisphaerica</name>
    <dbReference type="NCBI Taxonomy" id="252671"/>
    <lineage>
        <taxon>Eukaryota</taxon>
        <taxon>Metazoa</taxon>
        <taxon>Cnidaria</taxon>
        <taxon>Hydrozoa</taxon>
        <taxon>Hydroidolina</taxon>
        <taxon>Leptothecata</taxon>
        <taxon>Obeliida</taxon>
        <taxon>Clytiidae</taxon>
        <taxon>Clytia</taxon>
    </lineage>
</organism>
<name>A0A7M5TXG4_9CNID</name>
<proteinExistence type="predicted"/>
<evidence type="ECO:0000256" key="2">
    <source>
        <dbReference type="ARBA" id="ARBA00023157"/>
    </source>
</evidence>
<evidence type="ECO:0008006" key="8">
    <source>
        <dbReference type="Google" id="ProtNLM"/>
    </source>
</evidence>
<dbReference type="InterPro" id="IPR013783">
    <property type="entry name" value="Ig-like_fold"/>
</dbReference>
<dbReference type="SMART" id="SM00209">
    <property type="entry name" value="TSP1"/>
    <property type="match status" value="7"/>
</dbReference>
<feature type="compositionally biased region" description="Low complexity" evidence="3">
    <location>
        <begin position="1001"/>
        <end position="1020"/>
    </location>
</feature>
<dbReference type="EnsemblMetazoa" id="CLYHEMT003157.1">
    <property type="protein sequence ID" value="CLYHEMP003157.1"/>
    <property type="gene ID" value="CLYHEMG003157"/>
</dbReference>
<dbReference type="Pfam" id="PF00090">
    <property type="entry name" value="TSP_1"/>
    <property type="match status" value="7"/>
</dbReference>
<feature type="compositionally biased region" description="Low complexity" evidence="3">
    <location>
        <begin position="833"/>
        <end position="857"/>
    </location>
</feature>
<dbReference type="Gene3D" id="2.60.40.10">
    <property type="entry name" value="Immunoglobulins"/>
    <property type="match status" value="1"/>
</dbReference>
<dbReference type="SUPFAM" id="SSF48726">
    <property type="entry name" value="Immunoglobulin"/>
    <property type="match status" value="1"/>
</dbReference>
<evidence type="ECO:0000313" key="7">
    <source>
        <dbReference type="Proteomes" id="UP000594262"/>
    </source>
</evidence>
<sequence>MNFIISFSIFFILLHLSKSQDAIVNGTWAPWGDWGGCDKPCGTGFRYRWRNCTNPAPQNGGLDCAGDNRAHKTCNTNICERERGDLWNTYSRCKREIGYCLGPNGRRPSRSGLWKLVNKVRGKVDWDREMCMYKCLQRRGATACEMYYNDWGCYVHTAPVTRGDGYTNNYCWVLSKCKTDGVWSQWSSWTDCPVCGPNGQRNRTRTCTDPEPMYGGLDCPKTDNHTEIENCEKKPPCPIHGKWSKWGSWGKCSRSCGTGRKTRTRTCTNPVPQHGGLDCADSDTAVQNCNTKPCPVHGNWADWSSWGKCSASCGTGQQTRTRTCTNPPPQHGGLNCADSDTAVRNCNTYKPCPVHGKWSKWGSWGKCSSSCGGGRQTRTRTCTNPAPRNGGLDCTDFDTDIQKCNTNICPIDGKWSKWGSWGKCSRSCGTGQQTRTRTCTNPVPQHGGLDCADSDTAVQKCNLKTCPVDGKWSEWGSWGKCSASCGAGQQNRTRICTNPAPQHGGLDCSESDNVVRNCNAKPCPDPTTDENEIAEKVCKMKCIDMKRNCGQMLRCGDGRFDVSKHCPETCATTTHRTEDNNEVAEKICKKRCSHFKRNCGQMVRCGDRTFDVSKHCTKTCASTNLCEPKKEAMVMCHGRSYTLHGKAKNGASAKQYEWYKKSKKDSLVRLDSDSQYSITYSDRDTTKSSLTIRSFSMVKHEGFYAFRKANLNYIDCYDYKVTAFLQLEYIDGKDKFDVLAGEDLTLAVKAKDPASETSWSVNGQSLIEPLIDASPHYNLPFPSLSDSDTQILEILNPRRRHSGRYKLKWSTHFHQCPIVNIYFNVTVRERDTTSTTSPTTITTTSAITTTPPSLPSTDKPVLKVGQKYVSQDENDDSIGFVMLIVGTFLIGLAIGSCVLWYFYKRELARKTRRSLSISSLHKDKNYKLESMNRDESDTSEEDSDDSDSQPLLHKGNFTPKGIQPLPQYRYGEGTHNGYDEDNGRLSDNNFDPRLQNEFEPQLRNNINRQPQNNSNHVPQNNVPPVPQRLQKPIAVTKNNLQNKFEPQRRNNFDP</sequence>
<dbReference type="RefSeq" id="XP_066927097.1">
    <property type="nucleotide sequence ID" value="XM_067070996.1"/>
</dbReference>
<keyword evidence="2" id="KW-1015">Disulfide bond</keyword>
<dbReference type="InterPro" id="IPR036383">
    <property type="entry name" value="TSP1_rpt_sf"/>
</dbReference>
<evidence type="ECO:0000256" key="3">
    <source>
        <dbReference type="SAM" id="MobiDB-lite"/>
    </source>
</evidence>
<feature type="chain" id="PRO_5029738614" description="Hemicentin-1" evidence="5">
    <location>
        <begin position="20"/>
        <end position="1054"/>
    </location>
</feature>
<dbReference type="PANTHER" id="PTHR22906:SF21">
    <property type="entry name" value="SEMA DOMAIN-CONTAINING PROTEIN"/>
    <property type="match status" value="1"/>
</dbReference>
<evidence type="ECO:0000256" key="5">
    <source>
        <dbReference type="SAM" id="SignalP"/>
    </source>
</evidence>
<keyword evidence="4" id="KW-0472">Membrane</keyword>
<evidence type="ECO:0000313" key="6">
    <source>
        <dbReference type="EnsemblMetazoa" id="CLYHEMP003157.1"/>
    </source>
</evidence>
<dbReference type="FunFam" id="2.20.100.10:FF:000001">
    <property type="entry name" value="semaphorin-5A isoform X1"/>
    <property type="match status" value="6"/>
</dbReference>
<keyword evidence="5" id="KW-0732">Signal</keyword>
<dbReference type="InterPro" id="IPR000884">
    <property type="entry name" value="TSP1_rpt"/>
</dbReference>
<dbReference type="AlphaFoldDB" id="A0A7M5TXG4"/>
<evidence type="ECO:0000256" key="4">
    <source>
        <dbReference type="SAM" id="Phobius"/>
    </source>
</evidence>
<dbReference type="PANTHER" id="PTHR22906">
    <property type="entry name" value="PROPERDIN"/>
    <property type="match status" value="1"/>
</dbReference>
<dbReference type="InterPro" id="IPR036179">
    <property type="entry name" value="Ig-like_dom_sf"/>
</dbReference>
<protein>
    <recommendedName>
        <fullName evidence="8">Hemicentin-1</fullName>
    </recommendedName>
</protein>
<feature type="transmembrane region" description="Helical" evidence="4">
    <location>
        <begin position="878"/>
        <end position="903"/>
    </location>
</feature>
<keyword evidence="4" id="KW-0812">Transmembrane</keyword>